<keyword evidence="2" id="KW-1185">Reference proteome</keyword>
<gene>
    <name evidence="1" type="ORF">LTRI10_LOCUS33746</name>
</gene>
<reference evidence="1 2" key="1">
    <citation type="submission" date="2024-04" db="EMBL/GenBank/DDBJ databases">
        <authorList>
            <person name="Fracassetti M."/>
        </authorList>
    </citation>
    <scope>NUCLEOTIDE SEQUENCE [LARGE SCALE GENOMIC DNA]</scope>
</reference>
<dbReference type="AlphaFoldDB" id="A0AAV2F5D1"/>
<dbReference type="Proteomes" id="UP001497516">
    <property type="component" value="Chromosome 6"/>
</dbReference>
<protein>
    <submittedName>
        <fullName evidence="1">Uncharacterized protein</fullName>
    </submittedName>
</protein>
<name>A0AAV2F5D1_9ROSI</name>
<dbReference type="EMBL" id="OZ034819">
    <property type="protein sequence ID" value="CAL1393152.1"/>
    <property type="molecule type" value="Genomic_DNA"/>
</dbReference>
<organism evidence="1 2">
    <name type="scientific">Linum trigynum</name>
    <dbReference type="NCBI Taxonomy" id="586398"/>
    <lineage>
        <taxon>Eukaryota</taxon>
        <taxon>Viridiplantae</taxon>
        <taxon>Streptophyta</taxon>
        <taxon>Embryophyta</taxon>
        <taxon>Tracheophyta</taxon>
        <taxon>Spermatophyta</taxon>
        <taxon>Magnoliopsida</taxon>
        <taxon>eudicotyledons</taxon>
        <taxon>Gunneridae</taxon>
        <taxon>Pentapetalae</taxon>
        <taxon>rosids</taxon>
        <taxon>fabids</taxon>
        <taxon>Malpighiales</taxon>
        <taxon>Linaceae</taxon>
        <taxon>Linum</taxon>
    </lineage>
</organism>
<proteinExistence type="predicted"/>
<evidence type="ECO:0000313" key="1">
    <source>
        <dbReference type="EMBL" id="CAL1393152.1"/>
    </source>
</evidence>
<sequence length="143" mass="16262">MRTKESSCGEKAKTISHCHWSFPDLIFPSFAKMRVSQNPDLALLLLFPNIQICSSKITATKNIIHSVQSLSLILPRLRSRDTKKSIIGFVNKKEFERLLGKNSSRQNTRLYVFSLLVPNQDPSYPSSCEESRVFFGRKPRSGS</sequence>
<accession>A0AAV2F5D1</accession>
<evidence type="ECO:0000313" key="2">
    <source>
        <dbReference type="Proteomes" id="UP001497516"/>
    </source>
</evidence>